<evidence type="ECO:0000259" key="10">
    <source>
        <dbReference type="PROSITE" id="PS50110"/>
    </source>
</evidence>
<keyword evidence="7" id="KW-0804">Transcription</keyword>
<evidence type="ECO:0000313" key="13">
    <source>
        <dbReference type="Proteomes" id="UP001069090"/>
    </source>
</evidence>
<dbReference type="PANTHER" id="PTHR48111">
    <property type="entry name" value="REGULATOR OF RPOS"/>
    <property type="match status" value="1"/>
</dbReference>
<evidence type="ECO:0000256" key="7">
    <source>
        <dbReference type="ARBA" id="ARBA00023163"/>
    </source>
</evidence>
<proteinExistence type="predicted"/>
<evidence type="ECO:0000256" key="8">
    <source>
        <dbReference type="PROSITE-ProRule" id="PRU00169"/>
    </source>
</evidence>
<dbReference type="GO" id="GO:0006355">
    <property type="term" value="P:regulation of DNA-templated transcription"/>
    <property type="evidence" value="ECO:0007669"/>
    <property type="project" value="InterPro"/>
</dbReference>
<dbReference type="InterPro" id="IPR016032">
    <property type="entry name" value="Sig_transdc_resp-reg_C-effctor"/>
</dbReference>
<dbReference type="FunFam" id="1.10.10.10:FF:000099">
    <property type="entry name" value="Two-component system response regulator TorR"/>
    <property type="match status" value="1"/>
</dbReference>
<dbReference type="SUPFAM" id="SSF52172">
    <property type="entry name" value="CheY-like"/>
    <property type="match status" value="1"/>
</dbReference>
<feature type="modified residue" description="4-aspartylphosphate" evidence="8">
    <location>
        <position position="55"/>
    </location>
</feature>
<dbReference type="InterPro" id="IPR001867">
    <property type="entry name" value="OmpR/PhoB-type_DNA-bd"/>
</dbReference>
<comment type="caution">
    <text evidence="12">The sequence shown here is derived from an EMBL/GenBank/DDBJ whole genome shotgun (WGS) entry which is preliminary data.</text>
</comment>
<evidence type="ECO:0000259" key="11">
    <source>
        <dbReference type="PROSITE" id="PS51755"/>
    </source>
</evidence>
<protein>
    <submittedName>
        <fullName evidence="12">Response regulator</fullName>
    </submittedName>
</protein>
<sequence>MNDPAAVLIVDDDPITLESLASYFEKEGFTVHPVSTAEEGEEILAKTPIDLVLLDIRLPGKDGLTLTRELRVRSEVGIMLVTGRQDEIDRIVGLECGADDYITKPFNMRETLARAKNLIRRVQHSKIATQTSNEESAIKHFHNWTLDLNRRVLIDSEQEETSLTHGEFQLLIVFINNAGRTLTRDQLMDQIRNREWVPSDRTIDVLVGRLRRKIKDDPAKPSMITTIHGTGYLFTQSSSNVNKPCT</sequence>
<dbReference type="Gene3D" id="1.10.10.10">
    <property type="entry name" value="Winged helix-like DNA-binding domain superfamily/Winged helix DNA-binding domain"/>
    <property type="match status" value="1"/>
</dbReference>
<dbReference type="Proteomes" id="UP001069090">
    <property type="component" value="Unassembled WGS sequence"/>
</dbReference>
<dbReference type="GO" id="GO:0032993">
    <property type="term" value="C:protein-DNA complex"/>
    <property type="evidence" value="ECO:0007669"/>
    <property type="project" value="TreeGrafter"/>
</dbReference>
<keyword evidence="5" id="KW-0805">Transcription regulation</keyword>
<keyword evidence="6 9" id="KW-0238">DNA-binding</keyword>
<dbReference type="InterPro" id="IPR039420">
    <property type="entry name" value="WalR-like"/>
</dbReference>
<evidence type="ECO:0000256" key="5">
    <source>
        <dbReference type="ARBA" id="ARBA00023015"/>
    </source>
</evidence>
<dbReference type="Gene3D" id="3.40.50.2300">
    <property type="match status" value="1"/>
</dbReference>
<name>A0A9J6RRZ2_9GAMM</name>
<feature type="domain" description="OmpR/PhoB-type" evidence="11">
    <location>
        <begin position="136"/>
        <end position="236"/>
    </location>
</feature>
<evidence type="ECO:0000313" key="12">
    <source>
        <dbReference type="EMBL" id="MCZ0866936.1"/>
    </source>
</evidence>
<dbReference type="AlphaFoldDB" id="A0A9J6RRZ2"/>
<gene>
    <name evidence="12" type="ORF">O0V09_17150</name>
</gene>
<dbReference type="InterPro" id="IPR011006">
    <property type="entry name" value="CheY-like_superfamily"/>
</dbReference>
<evidence type="ECO:0000256" key="6">
    <source>
        <dbReference type="ARBA" id="ARBA00023125"/>
    </source>
</evidence>
<dbReference type="InterPro" id="IPR036388">
    <property type="entry name" value="WH-like_DNA-bd_sf"/>
</dbReference>
<dbReference type="GO" id="GO:0005829">
    <property type="term" value="C:cytosol"/>
    <property type="evidence" value="ECO:0007669"/>
    <property type="project" value="TreeGrafter"/>
</dbReference>
<dbReference type="GO" id="GO:0000156">
    <property type="term" value="F:phosphorelay response regulator activity"/>
    <property type="evidence" value="ECO:0007669"/>
    <property type="project" value="TreeGrafter"/>
</dbReference>
<evidence type="ECO:0000256" key="4">
    <source>
        <dbReference type="ARBA" id="ARBA00023012"/>
    </source>
</evidence>
<dbReference type="SMART" id="SM00862">
    <property type="entry name" value="Trans_reg_C"/>
    <property type="match status" value="1"/>
</dbReference>
<organism evidence="12 13">
    <name type="scientific">Dasania phycosphaerae</name>
    <dbReference type="NCBI Taxonomy" id="2950436"/>
    <lineage>
        <taxon>Bacteria</taxon>
        <taxon>Pseudomonadati</taxon>
        <taxon>Pseudomonadota</taxon>
        <taxon>Gammaproteobacteria</taxon>
        <taxon>Cellvibrionales</taxon>
        <taxon>Spongiibacteraceae</taxon>
        <taxon>Dasania</taxon>
    </lineage>
</organism>
<dbReference type="Pfam" id="PF00072">
    <property type="entry name" value="Response_reg"/>
    <property type="match status" value="1"/>
</dbReference>
<dbReference type="Pfam" id="PF00486">
    <property type="entry name" value="Trans_reg_C"/>
    <property type="match status" value="1"/>
</dbReference>
<dbReference type="CDD" id="cd00383">
    <property type="entry name" value="trans_reg_C"/>
    <property type="match status" value="1"/>
</dbReference>
<comment type="subcellular location">
    <subcellularLocation>
        <location evidence="1">Cytoplasm</location>
    </subcellularLocation>
</comment>
<dbReference type="SMART" id="SM00448">
    <property type="entry name" value="REC"/>
    <property type="match status" value="1"/>
</dbReference>
<dbReference type="EMBL" id="JAPTGG010000019">
    <property type="protein sequence ID" value="MCZ0866936.1"/>
    <property type="molecule type" value="Genomic_DNA"/>
</dbReference>
<accession>A0A9J6RRZ2</accession>
<keyword evidence="3 8" id="KW-0597">Phosphoprotein</keyword>
<dbReference type="PROSITE" id="PS51755">
    <property type="entry name" value="OMPR_PHOB"/>
    <property type="match status" value="1"/>
</dbReference>
<dbReference type="GO" id="GO:0000976">
    <property type="term" value="F:transcription cis-regulatory region binding"/>
    <property type="evidence" value="ECO:0007669"/>
    <property type="project" value="TreeGrafter"/>
</dbReference>
<keyword evidence="13" id="KW-1185">Reference proteome</keyword>
<evidence type="ECO:0000256" key="9">
    <source>
        <dbReference type="PROSITE-ProRule" id="PRU01091"/>
    </source>
</evidence>
<dbReference type="Gene3D" id="6.10.250.690">
    <property type="match status" value="1"/>
</dbReference>
<evidence type="ECO:0000256" key="1">
    <source>
        <dbReference type="ARBA" id="ARBA00004496"/>
    </source>
</evidence>
<evidence type="ECO:0000256" key="2">
    <source>
        <dbReference type="ARBA" id="ARBA00022490"/>
    </source>
</evidence>
<dbReference type="InterPro" id="IPR001789">
    <property type="entry name" value="Sig_transdc_resp-reg_receiver"/>
</dbReference>
<reference evidence="12 13" key="1">
    <citation type="submission" date="2022-12" db="EMBL/GenBank/DDBJ databases">
        <title>Dasania phycosphaerae sp. nov., isolated from particulate material of the south coast of Korea.</title>
        <authorList>
            <person name="Jiang Y."/>
        </authorList>
    </citation>
    <scope>NUCLEOTIDE SEQUENCE [LARGE SCALE GENOMIC DNA]</scope>
    <source>
        <strain evidence="12 13">GY-19</strain>
    </source>
</reference>
<dbReference type="SUPFAM" id="SSF46894">
    <property type="entry name" value="C-terminal effector domain of the bipartite response regulators"/>
    <property type="match status" value="1"/>
</dbReference>
<dbReference type="PANTHER" id="PTHR48111:SF58">
    <property type="entry name" value="TORCAD OPERON TRANSCRIPTIONAL REGULATORY PROTEIN TORR"/>
    <property type="match status" value="1"/>
</dbReference>
<keyword evidence="2" id="KW-0963">Cytoplasm</keyword>
<keyword evidence="4" id="KW-0902">Two-component regulatory system</keyword>
<dbReference type="PROSITE" id="PS50110">
    <property type="entry name" value="RESPONSE_REGULATORY"/>
    <property type="match status" value="1"/>
</dbReference>
<dbReference type="RefSeq" id="WP_258332887.1">
    <property type="nucleotide sequence ID" value="NZ_JAPTGG010000019.1"/>
</dbReference>
<feature type="domain" description="Response regulatory" evidence="10">
    <location>
        <begin position="6"/>
        <end position="119"/>
    </location>
</feature>
<feature type="DNA-binding region" description="OmpR/PhoB-type" evidence="9">
    <location>
        <begin position="136"/>
        <end position="236"/>
    </location>
</feature>
<evidence type="ECO:0000256" key="3">
    <source>
        <dbReference type="ARBA" id="ARBA00022553"/>
    </source>
</evidence>